<evidence type="ECO:0000256" key="1">
    <source>
        <dbReference type="ARBA" id="ARBA00022741"/>
    </source>
</evidence>
<keyword evidence="2" id="KW-0378">Hydrolase</keyword>
<evidence type="ECO:0000256" key="2">
    <source>
        <dbReference type="ARBA" id="ARBA00022801"/>
    </source>
</evidence>
<sequence>MNKQKIPTTLVTGFLGSGKTTLLSSVLKQATGRRVAVVVSVPLESSIDSEILRGTDFDAVEDVQRLPLGNRIYKLSNGNLCCAVQHDFTHMMKELAQRSDDIDHVMIETPGTVLPISFIRRLNSDDLVDHFTIDSVITVADGPALSEGRYSSTSGRIGKVIDPDLQFLYQAQLDIADVVLISKTDLVFSVIRKKLPEKLRALLSHDPEIITMQHGLVNPDLLFNRDCSSNKKVGIDKIQIDEDQVSNGFDSVMIEMGCVDSDLLVSRLQMLIREQDVYRTKGFAELPNKMMRQVVQGVGSRIDRSYDRRWAEGEVRSTRLQIIGRHLDAERLKATLRVAEVS</sequence>
<dbReference type="RefSeq" id="WP_109823324.1">
    <property type="nucleotide sequence ID" value="NZ_QGKL01000029.1"/>
</dbReference>
<dbReference type="Gene3D" id="3.40.50.300">
    <property type="entry name" value="P-loop containing nucleotide triphosphate hydrolases"/>
    <property type="match status" value="1"/>
</dbReference>
<evidence type="ECO:0000259" key="8">
    <source>
        <dbReference type="Pfam" id="PF07683"/>
    </source>
</evidence>
<accession>A0A317CG16</accession>
<dbReference type="Pfam" id="PF07683">
    <property type="entry name" value="CobW_C"/>
    <property type="match status" value="1"/>
</dbReference>
<evidence type="ECO:0000259" key="7">
    <source>
        <dbReference type="Pfam" id="PF02492"/>
    </source>
</evidence>
<evidence type="ECO:0000313" key="10">
    <source>
        <dbReference type="Proteomes" id="UP000245506"/>
    </source>
</evidence>
<evidence type="ECO:0000313" key="9">
    <source>
        <dbReference type="EMBL" id="PWQ96353.1"/>
    </source>
</evidence>
<dbReference type="GO" id="GO:0005737">
    <property type="term" value="C:cytoplasm"/>
    <property type="evidence" value="ECO:0007669"/>
    <property type="project" value="TreeGrafter"/>
</dbReference>
<dbReference type="Proteomes" id="UP000245506">
    <property type="component" value="Unassembled WGS sequence"/>
</dbReference>
<evidence type="ECO:0000256" key="6">
    <source>
        <dbReference type="ARBA" id="ARBA00049117"/>
    </source>
</evidence>
<feature type="domain" description="CobW C-terminal" evidence="8">
    <location>
        <begin position="260"/>
        <end position="337"/>
    </location>
</feature>
<dbReference type="Pfam" id="PF02492">
    <property type="entry name" value="cobW"/>
    <property type="match status" value="1"/>
</dbReference>
<dbReference type="InterPro" id="IPR027417">
    <property type="entry name" value="P-loop_NTPase"/>
</dbReference>
<comment type="similarity">
    <text evidence="4">Belongs to the SIMIBI class G3E GTPase family. ZNG1 subfamily.</text>
</comment>
<dbReference type="PANTHER" id="PTHR13748:SF62">
    <property type="entry name" value="COBW DOMAIN-CONTAINING PROTEIN"/>
    <property type="match status" value="1"/>
</dbReference>
<dbReference type="InterPro" id="IPR003495">
    <property type="entry name" value="CobW/HypB/UreG_nucleotide-bd"/>
</dbReference>
<keyword evidence="1" id="KW-0547">Nucleotide-binding</keyword>
<name>A0A317CG16_9GAMM</name>
<dbReference type="InterPro" id="IPR036627">
    <property type="entry name" value="CobW-likC_sf"/>
</dbReference>
<gene>
    <name evidence="9" type="ORF">DKT75_10235</name>
</gene>
<dbReference type="InterPro" id="IPR011629">
    <property type="entry name" value="CobW-like_C"/>
</dbReference>
<proteinExistence type="inferred from homology"/>
<comment type="function">
    <text evidence="5">Zinc chaperone that directly transfers zinc cofactor to target proteins, thereby activating them. Zinc is transferred from the CXCC motif in the GTPase domain to the zinc binding site in target proteins in a process requiring GTP hydrolysis.</text>
</comment>
<dbReference type="GO" id="GO:0000166">
    <property type="term" value="F:nucleotide binding"/>
    <property type="evidence" value="ECO:0007669"/>
    <property type="project" value="UniProtKB-KW"/>
</dbReference>
<dbReference type="PANTHER" id="PTHR13748">
    <property type="entry name" value="COBW-RELATED"/>
    <property type="match status" value="1"/>
</dbReference>
<reference evidence="9 10" key="1">
    <citation type="submission" date="2018-05" db="EMBL/GenBank/DDBJ databases">
        <title>Leucothrix arctica sp. nov., isolated from Arctic seawater.</title>
        <authorList>
            <person name="Choi A."/>
            <person name="Baek K."/>
        </authorList>
    </citation>
    <scope>NUCLEOTIDE SEQUENCE [LARGE SCALE GENOMIC DNA]</scope>
    <source>
        <strain evidence="9 10">IMCC9719</strain>
    </source>
</reference>
<dbReference type="SUPFAM" id="SSF52540">
    <property type="entry name" value="P-loop containing nucleoside triphosphate hydrolases"/>
    <property type="match status" value="1"/>
</dbReference>
<dbReference type="OrthoDB" id="9808822at2"/>
<comment type="catalytic activity">
    <reaction evidence="6">
        <text>GTP + H2O = GDP + phosphate + H(+)</text>
        <dbReference type="Rhea" id="RHEA:19669"/>
        <dbReference type="ChEBI" id="CHEBI:15377"/>
        <dbReference type="ChEBI" id="CHEBI:15378"/>
        <dbReference type="ChEBI" id="CHEBI:37565"/>
        <dbReference type="ChEBI" id="CHEBI:43474"/>
        <dbReference type="ChEBI" id="CHEBI:58189"/>
    </reaction>
    <physiologicalReaction direction="left-to-right" evidence="6">
        <dbReference type="Rhea" id="RHEA:19670"/>
    </physiologicalReaction>
</comment>
<dbReference type="SUPFAM" id="SSF90002">
    <property type="entry name" value="Hypothetical protein YjiA, C-terminal domain"/>
    <property type="match status" value="1"/>
</dbReference>
<dbReference type="InterPro" id="IPR051316">
    <property type="entry name" value="Zinc-reg_GTPase_activator"/>
</dbReference>
<feature type="domain" description="CobW/HypB/UreG nucleotide-binding" evidence="7">
    <location>
        <begin position="7"/>
        <end position="202"/>
    </location>
</feature>
<dbReference type="EMBL" id="QGKL01000029">
    <property type="protein sequence ID" value="PWQ96353.1"/>
    <property type="molecule type" value="Genomic_DNA"/>
</dbReference>
<evidence type="ECO:0000256" key="5">
    <source>
        <dbReference type="ARBA" id="ARBA00045658"/>
    </source>
</evidence>
<protein>
    <submittedName>
        <fullName evidence="9">Cobalamin biosynthesis protein CobW</fullName>
    </submittedName>
</protein>
<evidence type="ECO:0000256" key="4">
    <source>
        <dbReference type="ARBA" id="ARBA00034320"/>
    </source>
</evidence>
<dbReference type="GO" id="GO:0016787">
    <property type="term" value="F:hydrolase activity"/>
    <property type="evidence" value="ECO:0007669"/>
    <property type="project" value="UniProtKB-KW"/>
</dbReference>
<keyword evidence="3" id="KW-0143">Chaperone</keyword>
<organism evidence="9 10">
    <name type="scientific">Leucothrix arctica</name>
    <dbReference type="NCBI Taxonomy" id="1481894"/>
    <lineage>
        <taxon>Bacteria</taxon>
        <taxon>Pseudomonadati</taxon>
        <taxon>Pseudomonadota</taxon>
        <taxon>Gammaproteobacteria</taxon>
        <taxon>Thiotrichales</taxon>
        <taxon>Thiotrichaceae</taxon>
        <taxon>Leucothrix</taxon>
    </lineage>
</organism>
<dbReference type="AlphaFoldDB" id="A0A317CG16"/>
<keyword evidence="10" id="KW-1185">Reference proteome</keyword>
<comment type="caution">
    <text evidence="9">The sequence shown here is derived from an EMBL/GenBank/DDBJ whole genome shotgun (WGS) entry which is preliminary data.</text>
</comment>
<dbReference type="Gene3D" id="3.30.1220.10">
    <property type="entry name" value="CobW-like, C-terminal domain"/>
    <property type="match status" value="1"/>
</dbReference>
<evidence type="ECO:0000256" key="3">
    <source>
        <dbReference type="ARBA" id="ARBA00023186"/>
    </source>
</evidence>